<dbReference type="CDD" id="cd05403">
    <property type="entry name" value="NT_KNTase_like"/>
    <property type="match status" value="1"/>
</dbReference>
<dbReference type="RefSeq" id="WP_060434878.1">
    <property type="nucleotide sequence ID" value="NZ_FCLY01000004.1"/>
</dbReference>
<protein>
    <submittedName>
        <fullName evidence="2">Helix-turn-helix domain protein</fullName>
    </submittedName>
</protein>
<accession>A0A1C3HLA0</accession>
<proteinExistence type="predicted"/>
<evidence type="ECO:0000313" key="2">
    <source>
        <dbReference type="EMBL" id="SAY45824.1"/>
    </source>
</evidence>
<gene>
    <name evidence="2" type="ORF">PWN146_04564</name>
</gene>
<evidence type="ECO:0000259" key="1">
    <source>
        <dbReference type="Pfam" id="PF18765"/>
    </source>
</evidence>
<dbReference type="SUPFAM" id="SSF46785">
    <property type="entry name" value="Winged helix' DNA-binding domain"/>
    <property type="match status" value="1"/>
</dbReference>
<dbReference type="InterPro" id="IPR041633">
    <property type="entry name" value="Polbeta"/>
</dbReference>
<name>A0A1C3HLA0_SERMA</name>
<organism evidence="2">
    <name type="scientific">Serratia marcescens</name>
    <dbReference type="NCBI Taxonomy" id="615"/>
    <lineage>
        <taxon>Bacteria</taxon>
        <taxon>Pseudomonadati</taxon>
        <taxon>Pseudomonadota</taxon>
        <taxon>Gammaproteobacteria</taxon>
        <taxon>Enterobacterales</taxon>
        <taxon>Yersiniaceae</taxon>
        <taxon>Serratia</taxon>
    </lineage>
</organism>
<dbReference type="AlphaFoldDB" id="A0A1C3HLA0"/>
<dbReference type="SUPFAM" id="SSF81301">
    <property type="entry name" value="Nucleotidyltransferase"/>
    <property type="match status" value="1"/>
</dbReference>
<dbReference type="InterPro" id="IPR036388">
    <property type="entry name" value="WH-like_DNA-bd_sf"/>
</dbReference>
<reference evidence="2" key="1">
    <citation type="submission" date="2016-05" db="EMBL/GenBank/DDBJ databases">
        <authorList>
            <person name="Cock P.J.A."/>
            <person name="Cock P.J.A."/>
        </authorList>
    </citation>
    <scope>NUCLEOTIDE SEQUENCE</scope>
    <source>
        <strain evidence="2">PWN146_assembly</strain>
    </source>
</reference>
<sequence length="206" mass="22563">MHDPMLELLFSEYRRKVLSLLFIEAGQAFHVREIARRTATQAGTLHKELSRLAEGGILLRQRQGNQICYQANADCLIFPELAAIFRKTCGPAARLRQVLTGFGEDIERAFIFGSVASGKATAASDIDVLIVGKLSFADVIQAVYPLQATLGREINPKLYSPEEWRAVLAENSAFIQDIMQKPQLWIAGDKDDAGQSGRAGTGGDNA</sequence>
<dbReference type="InterPro" id="IPR043519">
    <property type="entry name" value="NT_sf"/>
</dbReference>
<dbReference type="Gene3D" id="3.30.460.10">
    <property type="entry name" value="Beta Polymerase, domain 2"/>
    <property type="match status" value="1"/>
</dbReference>
<feature type="domain" description="Polymerase beta nucleotidyltransferase" evidence="1">
    <location>
        <begin position="104"/>
        <end position="144"/>
    </location>
</feature>
<dbReference type="InterPro" id="IPR011991">
    <property type="entry name" value="ArsR-like_HTH"/>
</dbReference>
<dbReference type="Pfam" id="PF18765">
    <property type="entry name" value="Polbeta"/>
    <property type="match status" value="1"/>
</dbReference>
<dbReference type="GO" id="GO:0006355">
    <property type="term" value="P:regulation of DNA-templated transcription"/>
    <property type="evidence" value="ECO:0007669"/>
    <property type="project" value="UniProtKB-ARBA"/>
</dbReference>
<dbReference type="CDD" id="cd00090">
    <property type="entry name" value="HTH_ARSR"/>
    <property type="match status" value="1"/>
</dbReference>
<dbReference type="InterPro" id="IPR036390">
    <property type="entry name" value="WH_DNA-bd_sf"/>
</dbReference>
<dbReference type="EMBL" id="LT575490">
    <property type="protein sequence ID" value="SAY45824.1"/>
    <property type="molecule type" value="Genomic_DNA"/>
</dbReference>
<dbReference type="Gene3D" id="1.10.10.10">
    <property type="entry name" value="Winged helix-like DNA-binding domain superfamily/Winged helix DNA-binding domain"/>
    <property type="match status" value="1"/>
</dbReference>